<accession>S3BTP9</accession>
<dbReference type="OrthoDB" id="5071209at2759"/>
<evidence type="ECO:0000256" key="1">
    <source>
        <dbReference type="SAM" id="MobiDB-lite"/>
    </source>
</evidence>
<reference evidence="2 3" key="1">
    <citation type="journal article" date="2013" name="BMC Genomics">
        <title>The genome and transcriptome of the pine saprophyte Ophiostoma piceae, and a comparison with the bark beetle-associated pine pathogen Grosmannia clavigera.</title>
        <authorList>
            <person name="Haridas S."/>
            <person name="Wang Y."/>
            <person name="Lim L."/>
            <person name="Massoumi Alamouti S."/>
            <person name="Jackman S."/>
            <person name="Docking R."/>
            <person name="Robertson G."/>
            <person name="Birol I."/>
            <person name="Bohlmann J."/>
            <person name="Breuil C."/>
        </authorList>
    </citation>
    <scope>NUCLEOTIDE SEQUENCE [LARGE SCALE GENOMIC DNA]</scope>
    <source>
        <strain evidence="2 3">UAMH 11346</strain>
    </source>
</reference>
<name>S3BTP9_OPHP1</name>
<evidence type="ECO:0000313" key="2">
    <source>
        <dbReference type="EMBL" id="EPE02776.1"/>
    </source>
</evidence>
<feature type="region of interest" description="Disordered" evidence="1">
    <location>
        <begin position="1"/>
        <end position="24"/>
    </location>
</feature>
<dbReference type="HOGENOM" id="CLU_983865_0_0_1"/>
<dbReference type="STRING" id="1262450.S3BTP9"/>
<dbReference type="VEuPathDB" id="FungiDB:F503_08539"/>
<dbReference type="AlphaFoldDB" id="S3BTP9"/>
<dbReference type="Proteomes" id="UP000016923">
    <property type="component" value="Unassembled WGS sequence"/>
</dbReference>
<proteinExistence type="predicted"/>
<keyword evidence="3" id="KW-1185">Reference proteome</keyword>
<evidence type="ECO:0000313" key="3">
    <source>
        <dbReference type="Proteomes" id="UP000016923"/>
    </source>
</evidence>
<gene>
    <name evidence="2" type="ORF">F503_08539</name>
</gene>
<protein>
    <submittedName>
        <fullName evidence="2">Alpha-galactosidase a</fullName>
    </submittedName>
</protein>
<dbReference type="EMBL" id="KE148174">
    <property type="protein sequence ID" value="EPE02776.1"/>
    <property type="molecule type" value="Genomic_DNA"/>
</dbReference>
<sequence length="283" mass="31766">MDMTSKQIELKAPSGNGKSPKLEVLSSDATEERGIEYRVLVGRRDVKFVTVSEYAAMFFKEGDKDHEMAIELAKFWPPGDWDKGDVDENIEGDEYCFCSLTWSGPVPSPPVDGFLERVVESHSLVIVDKLSPRVRVVTWPEFPRQPLIYKFAAFPRDAQRISHEVKTYGLLSQNFHKHGGIVPTFVAHVQHNGNMIGFLLEHVSGHLSRDREEHDACHKALDELHALGIKHGQVRDANFLIRGKDDGSSFDPEDGPPKAIMLSLGQTARCNPKDQEAEHAKLE</sequence>
<organism evidence="2 3">
    <name type="scientific">Ophiostoma piceae (strain UAMH 11346)</name>
    <name type="common">Sap stain fungus</name>
    <dbReference type="NCBI Taxonomy" id="1262450"/>
    <lineage>
        <taxon>Eukaryota</taxon>
        <taxon>Fungi</taxon>
        <taxon>Dikarya</taxon>
        <taxon>Ascomycota</taxon>
        <taxon>Pezizomycotina</taxon>
        <taxon>Sordariomycetes</taxon>
        <taxon>Sordariomycetidae</taxon>
        <taxon>Ophiostomatales</taxon>
        <taxon>Ophiostomataceae</taxon>
        <taxon>Ophiostoma</taxon>
    </lineage>
</organism>